<dbReference type="EMBL" id="BAABBN010000004">
    <property type="protein sequence ID" value="GAA3916774.1"/>
    <property type="molecule type" value="Genomic_DNA"/>
</dbReference>
<name>A0ABP7M802_9GAMM</name>
<organism evidence="1 2">
    <name type="scientific">Litoribacillus peritrichatus</name>
    <dbReference type="NCBI Taxonomy" id="718191"/>
    <lineage>
        <taxon>Bacteria</taxon>
        <taxon>Pseudomonadati</taxon>
        <taxon>Pseudomonadota</taxon>
        <taxon>Gammaproteobacteria</taxon>
        <taxon>Oceanospirillales</taxon>
        <taxon>Oceanospirillaceae</taxon>
        <taxon>Litoribacillus</taxon>
    </lineage>
</organism>
<dbReference type="RefSeq" id="WP_344796012.1">
    <property type="nucleotide sequence ID" value="NZ_BAABBN010000004.1"/>
</dbReference>
<dbReference type="Proteomes" id="UP001501565">
    <property type="component" value="Unassembled WGS sequence"/>
</dbReference>
<evidence type="ECO:0000313" key="1">
    <source>
        <dbReference type="EMBL" id="GAA3916774.1"/>
    </source>
</evidence>
<proteinExistence type="predicted"/>
<sequence>MEDITAIGEGISHIEMASVNFDQWMLTVALRTYANDQSVKGMVHLTFKGVRGFRYLDEGDMLRYPFPSNCTEKYVQTITQEGWSQQETEFGNIVTLASGHTEYLVATDNECLCVLVHDQPVIIKEL</sequence>
<protein>
    <submittedName>
        <fullName evidence="1">Uncharacterized protein</fullName>
    </submittedName>
</protein>
<accession>A0ABP7M802</accession>
<reference evidence="2" key="1">
    <citation type="journal article" date="2019" name="Int. J. Syst. Evol. Microbiol.">
        <title>The Global Catalogue of Microorganisms (GCM) 10K type strain sequencing project: providing services to taxonomists for standard genome sequencing and annotation.</title>
        <authorList>
            <consortium name="The Broad Institute Genomics Platform"/>
            <consortium name="The Broad Institute Genome Sequencing Center for Infectious Disease"/>
            <person name="Wu L."/>
            <person name="Ma J."/>
        </authorList>
    </citation>
    <scope>NUCLEOTIDE SEQUENCE [LARGE SCALE GENOMIC DNA]</scope>
    <source>
        <strain evidence="2">JCM 17551</strain>
    </source>
</reference>
<comment type="caution">
    <text evidence="1">The sequence shown here is derived from an EMBL/GenBank/DDBJ whole genome shotgun (WGS) entry which is preliminary data.</text>
</comment>
<keyword evidence="2" id="KW-1185">Reference proteome</keyword>
<evidence type="ECO:0000313" key="2">
    <source>
        <dbReference type="Proteomes" id="UP001501565"/>
    </source>
</evidence>
<gene>
    <name evidence="1" type="ORF">GCM10022277_09470</name>
</gene>